<keyword evidence="4" id="KW-0547">Nucleotide-binding</keyword>
<evidence type="ECO:0000256" key="1">
    <source>
        <dbReference type="ARBA" id="ARBA00004749"/>
    </source>
</evidence>
<dbReference type="InterPro" id="IPR051409">
    <property type="entry name" value="Atypical_kinase_ADCK"/>
</dbReference>
<evidence type="ECO:0000259" key="6">
    <source>
        <dbReference type="Pfam" id="PF03109"/>
    </source>
</evidence>
<comment type="pathway">
    <text evidence="1">Cofactor biosynthesis; ubiquinone biosynthesis.</text>
</comment>
<dbReference type="AlphaFoldDB" id="A0A8C9GKG2"/>
<comment type="similarity">
    <text evidence="2">Belongs to the protein kinase superfamily. ADCK protein kinase family.</text>
</comment>
<dbReference type="GO" id="GO:0016740">
    <property type="term" value="F:transferase activity"/>
    <property type="evidence" value="ECO:0007669"/>
    <property type="project" value="UniProtKB-KW"/>
</dbReference>
<reference evidence="7" key="2">
    <citation type="submission" date="2025-09" db="UniProtKB">
        <authorList>
            <consortium name="Ensembl"/>
        </authorList>
    </citation>
    <scope>IDENTIFICATION</scope>
</reference>
<dbReference type="GO" id="GO:0006744">
    <property type="term" value="P:ubiquinone biosynthetic process"/>
    <property type="evidence" value="ECO:0007669"/>
    <property type="project" value="TreeGrafter"/>
</dbReference>
<proteinExistence type="inferred from homology"/>
<dbReference type="Proteomes" id="UP000694416">
    <property type="component" value="Unplaced"/>
</dbReference>
<evidence type="ECO:0000313" key="7">
    <source>
        <dbReference type="Ensembl" id="ENSPTEP00000002496.1"/>
    </source>
</evidence>
<dbReference type="InterPro" id="IPR011009">
    <property type="entry name" value="Kinase-like_dom_sf"/>
</dbReference>
<keyword evidence="3" id="KW-0808">Transferase</keyword>
<evidence type="ECO:0000256" key="2">
    <source>
        <dbReference type="ARBA" id="ARBA00009670"/>
    </source>
</evidence>
<organism evidence="7 8">
    <name type="scientific">Piliocolobus tephrosceles</name>
    <name type="common">Ugandan red Colobus</name>
    <dbReference type="NCBI Taxonomy" id="591936"/>
    <lineage>
        <taxon>Eukaryota</taxon>
        <taxon>Metazoa</taxon>
        <taxon>Chordata</taxon>
        <taxon>Craniata</taxon>
        <taxon>Vertebrata</taxon>
        <taxon>Euteleostomi</taxon>
        <taxon>Mammalia</taxon>
        <taxon>Eutheria</taxon>
        <taxon>Euarchontoglires</taxon>
        <taxon>Primates</taxon>
        <taxon>Haplorrhini</taxon>
        <taxon>Catarrhini</taxon>
        <taxon>Cercopithecidae</taxon>
        <taxon>Colobinae</taxon>
        <taxon>Piliocolobus</taxon>
    </lineage>
</organism>
<reference evidence="7" key="1">
    <citation type="submission" date="2025-08" db="UniProtKB">
        <authorList>
            <consortium name="Ensembl"/>
        </authorList>
    </citation>
    <scope>IDENTIFICATION</scope>
</reference>
<evidence type="ECO:0000256" key="5">
    <source>
        <dbReference type="ARBA" id="ARBA00022840"/>
    </source>
</evidence>
<evidence type="ECO:0000256" key="3">
    <source>
        <dbReference type="ARBA" id="ARBA00022679"/>
    </source>
</evidence>
<dbReference type="PANTHER" id="PTHR43851">
    <property type="match status" value="1"/>
</dbReference>
<accession>A0A8C9GKG2</accession>
<sequence length="813" mass="94856">MLVEDTINNYFKNFVNDFEYYFNNYELTSNLIKNIKQNESFIFHYIYDNFKILKALPVKQFWKIDNSEECYNIYNDHNKKHTSQNQVNEEDENDNEYVFKNLHFGKLDMFLKEDSLDQQWNKMDDTFKDQEVKNVESGDGHTIGSGNGHIIGSSTIESGSNSIKGQKRYIHTYRTRGLYFDICQSENTYNYVKPNIMVVNDKNNIATNKRWIKTAKCKNSNKFLLLSENRNCITFSYILFNFNTYNYSPYNCNSFTSYSNTYVKNEVKSETLVKDCRKSKDLIKNTHIENNMNLDINRNKEDYVLKEDLLKIEKICNSNEFLKTNVKTSMMVDENRVINNINILDNANIISEKNNMTKHRTSEVPVSQISRASVFGKIILNILRNSSIEYIKKKLSLGKYLNTISDNTDILINEKNAEILANGLSKMRGIVLKLGQLISLQEEYLSPILIKALKMVNNSADIMPKSQIKNVLIKELGKNFESKFDFFDYVPFASASIGQVHTAIINKKKVAVKIQYPGVHESIDNDIKNLLFINKHTNLISEKLYIENLCKEIKKELKTECDYINEAKYYIFFQNIFKNSKYFYVPDVYSNYVTKHVLVTSYVDGISLDVVMEKLPQSVKDSIGQRILYLTLHELFVLKIMNTDPNLGNFLYNTETDKLCLIDFGATRSYKNEFVDLYLRLVKAAIEKDKDKIYHYSYMLNFLIGKETEEMINSHIKTVILVGEPFRTSLYNFGTNNIAKNIYDMLSTIIYNRLTPPRSEIYTLHRKLSGSYLICIKLKATVNAAHIFDSIYNNYKFTTEDTYQKHKRELTNG</sequence>
<dbReference type="PANTHER" id="PTHR43851:SF3">
    <property type="entry name" value="COENZYME Q8"/>
    <property type="match status" value="1"/>
</dbReference>
<protein>
    <recommendedName>
        <fullName evidence="6">ABC1 atypical kinase-like domain-containing protein</fullName>
    </recommendedName>
</protein>
<keyword evidence="8" id="KW-1185">Reference proteome</keyword>
<dbReference type="SUPFAM" id="SSF56112">
    <property type="entry name" value="Protein kinase-like (PK-like)"/>
    <property type="match status" value="1"/>
</dbReference>
<feature type="domain" description="ABC1 atypical kinase-like" evidence="6">
    <location>
        <begin position="456"/>
        <end position="696"/>
    </location>
</feature>
<evidence type="ECO:0000313" key="8">
    <source>
        <dbReference type="Proteomes" id="UP000694416"/>
    </source>
</evidence>
<dbReference type="CDD" id="cd13970">
    <property type="entry name" value="ABC1_ADCK3"/>
    <property type="match status" value="1"/>
</dbReference>
<keyword evidence="5" id="KW-0067">ATP-binding</keyword>
<evidence type="ECO:0000256" key="4">
    <source>
        <dbReference type="ARBA" id="ARBA00022741"/>
    </source>
</evidence>
<dbReference type="InterPro" id="IPR004147">
    <property type="entry name" value="ABC1_dom"/>
</dbReference>
<dbReference type="GO" id="GO:0005524">
    <property type="term" value="F:ATP binding"/>
    <property type="evidence" value="ECO:0007669"/>
    <property type="project" value="UniProtKB-KW"/>
</dbReference>
<name>A0A8C9GKG2_9PRIM</name>
<dbReference type="Gene3D" id="1.10.510.10">
    <property type="entry name" value="Transferase(Phosphotransferase) domain 1"/>
    <property type="match status" value="1"/>
</dbReference>
<dbReference type="Ensembl" id="ENSPTET00000003876.1">
    <property type="protein sequence ID" value="ENSPTEP00000002496.1"/>
    <property type="gene ID" value="ENSPTEG00000002942.1"/>
</dbReference>
<dbReference type="InterPro" id="IPR034646">
    <property type="entry name" value="ADCK3_dom"/>
</dbReference>
<dbReference type="Pfam" id="PF03109">
    <property type="entry name" value="ABC1"/>
    <property type="match status" value="1"/>
</dbReference>